<feature type="compositionally biased region" description="Pro residues" evidence="5">
    <location>
        <begin position="56"/>
        <end position="65"/>
    </location>
</feature>
<dbReference type="InterPro" id="IPR036249">
    <property type="entry name" value="Thioredoxin-like_sf"/>
</dbReference>
<dbReference type="InterPro" id="IPR021647">
    <property type="entry name" value="CusF_Ec"/>
</dbReference>
<feature type="compositionally biased region" description="Low complexity" evidence="5">
    <location>
        <begin position="66"/>
        <end position="77"/>
    </location>
</feature>
<proteinExistence type="inferred from homology"/>
<dbReference type="Gene3D" id="3.40.30.10">
    <property type="entry name" value="Glutaredoxin"/>
    <property type="match status" value="1"/>
</dbReference>
<evidence type="ECO:0000313" key="8">
    <source>
        <dbReference type="Proteomes" id="UP000008631"/>
    </source>
</evidence>
<dbReference type="InterPro" id="IPR013766">
    <property type="entry name" value="Thioredoxin_domain"/>
</dbReference>
<accession>E8R0R9</accession>
<dbReference type="STRING" id="575540.Isop_0662"/>
<feature type="disulfide bond" description="Redox-active" evidence="4">
    <location>
        <begin position="236"/>
        <end position="242"/>
    </location>
</feature>
<reference key="1">
    <citation type="submission" date="2010-11" db="EMBL/GenBank/DDBJ databases">
        <title>The complete sequence of chromosome of Isophaera pallida ATCC 43644.</title>
        <authorList>
            <consortium name="US DOE Joint Genome Institute (JGI-PGF)"/>
            <person name="Lucas S."/>
            <person name="Copeland A."/>
            <person name="Lapidus A."/>
            <person name="Bruce D."/>
            <person name="Goodwin L."/>
            <person name="Pitluck S."/>
            <person name="Kyrpides N."/>
            <person name="Mavromatis K."/>
            <person name="Pagani I."/>
            <person name="Ivanova N."/>
            <person name="Saunders E."/>
            <person name="Brettin T."/>
            <person name="Detter J.C."/>
            <person name="Han C."/>
            <person name="Tapia R."/>
            <person name="Land M."/>
            <person name="Hauser L."/>
            <person name="Markowitz V."/>
            <person name="Cheng J.-F."/>
            <person name="Hugenholtz P."/>
            <person name="Woyke T."/>
            <person name="Wu D."/>
            <person name="Eisen J.A."/>
        </authorList>
    </citation>
    <scope>NUCLEOTIDE SEQUENCE</scope>
    <source>
        <strain>ATCC 43644</strain>
    </source>
</reference>
<evidence type="ECO:0000256" key="5">
    <source>
        <dbReference type="SAM" id="MobiDB-lite"/>
    </source>
</evidence>
<gene>
    <name evidence="7" type="ordered locus">Isop_0662</name>
</gene>
<dbReference type="Proteomes" id="UP000008631">
    <property type="component" value="Chromosome"/>
</dbReference>
<dbReference type="KEGG" id="ipa:Isop_0662"/>
<feature type="region of interest" description="Disordered" evidence="5">
    <location>
        <begin position="367"/>
        <end position="407"/>
    </location>
</feature>
<evidence type="ECO:0000256" key="3">
    <source>
        <dbReference type="PIRSR" id="PIRSR603782-1"/>
    </source>
</evidence>
<dbReference type="InParanoid" id="E8R0R9"/>
<feature type="binding site" evidence="3">
    <location>
        <position position="236"/>
    </location>
    <ligand>
        <name>Cu cation</name>
        <dbReference type="ChEBI" id="CHEBI:23378"/>
    </ligand>
</feature>
<dbReference type="Pfam" id="PF02630">
    <property type="entry name" value="SCO1-SenC"/>
    <property type="match status" value="1"/>
</dbReference>
<keyword evidence="4" id="KW-1015">Disulfide bond</keyword>
<dbReference type="Gene3D" id="2.40.50.320">
    <property type="entry name" value="Copper binding periplasmic protein CusF"/>
    <property type="match status" value="1"/>
</dbReference>
<evidence type="ECO:0000313" key="7">
    <source>
        <dbReference type="EMBL" id="ADV61254.1"/>
    </source>
</evidence>
<keyword evidence="2 3" id="KW-0186">Copper</keyword>
<reference evidence="7 8" key="2">
    <citation type="journal article" date="2011" name="Stand. Genomic Sci.">
        <title>Complete genome sequence of Isosphaera pallida type strain (IS1B).</title>
        <authorList>
            <consortium name="US DOE Joint Genome Institute (JGI-PGF)"/>
            <person name="Goker M."/>
            <person name="Cleland D."/>
            <person name="Saunders E."/>
            <person name="Lapidus A."/>
            <person name="Nolan M."/>
            <person name="Lucas S."/>
            <person name="Hammon N."/>
            <person name="Deshpande S."/>
            <person name="Cheng J.F."/>
            <person name="Tapia R."/>
            <person name="Han C."/>
            <person name="Goodwin L."/>
            <person name="Pitluck S."/>
            <person name="Liolios K."/>
            <person name="Pagani I."/>
            <person name="Ivanova N."/>
            <person name="Mavromatis K."/>
            <person name="Pati A."/>
            <person name="Chen A."/>
            <person name="Palaniappan K."/>
            <person name="Land M."/>
            <person name="Hauser L."/>
            <person name="Chang Y.J."/>
            <person name="Jeffries C.D."/>
            <person name="Detter J.C."/>
            <person name="Beck B."/>
            <person name="Woyke T."/>
            <person name="Bristow J."/>
            <person name="Eisen J.A."/>
            <person name="Markowitz V."/>
            <person name="Hugenholtz P."/>
            <person name="Kyrpides N.C."/>
            <person name="Klenk H.P."/>
        </authorList>
    </citation>
    <scope>NUCLEOTIDE SEQUENCE [LARGE SCALE GENOMIC DNA]</scope>
    <source>
        <strain evidence="8">ATCC 43644 / DSM 9630 / IS1B</strain>
    </source>
</reference>
<feature type="region of interest" description="Disordered" evidence="5">
    <location>
        <begin position="46"/>
        <end position="83"/>
    </location>
</feature>
<dbReference type="CDD" id="cd02968">
    <property type="entry name" value="SCO"/>
    <property type="match status" value="1"/>
</dbReference>
<comment type="similarity">
    <text evidence="1">Belongs to the SCO1/2 family.</text>
</comment>
<protein>
    <submittedName>
        <fullName evidence="7">Alkyl hydroperoxide reductase/ Thiol specific antioxidant/ Mal allergen</fullName>
    </submittedName>
</protein>
<evidence type="ECO:0000256" key="4">
    <source>
        <dbReference type="PIRSR" id="PIRSR603782-2"/>
    </source>
</evidence>
<dbReference type="PANTHER" id="PTHR12151:SF25">
    <property type="entry name" value="LINALOOL DEHYDRATASE_ISOMERASE DOMAIN-CONTAINING PROTEIN"/>
    <property type="match status" value="1"/>
</dbReference>
<keyword evidence="8" id="KW-1185">Reference proteome</keyword>
<organism evidence="7 8">
    <name type="scientific">Isosphaera pallida (strain ATCC 43644 / DSM 9630 / IS1B)</name>
    <dbReference type="NCBI Taxonomy" id="575540"/>
    <lineage>
        <taxon>Bacteria</taxon>
        <taxon>Pseudomonadati</taxon>
        <taxon>Planctomycetota</taxon>
        <taxon>Planctomycetia</taxon>
        <taxon>Isosphaerales</taxon>
        <taxon>Isosphaeraceae</taxon>
        <taxon>Isosphaera</taxon>
    </lineage>
</organism>
<dbReference type="InterPro" id="IPR003782">
    <property type="entry name" value="SCO1/SenC"/>
</dbReference>
<feature type="binding site" evidence="3">
    <location>
        <position position="242"/>
    </location>
    <ligand>
        <name>Cu cation</name>
        <dbReference type="ChEBI" id="CHEBI:23378"/>
    </ligand>
</feature>
<evidence type="ECO:0000256" key="2">
    <source>
        <dbReference type="ARBA" id="ARBA00023008"/>
    </source>
</evidence>
<name>E8R0R9_ISOPI</name>
<evidence type="ECO:0000259" key="6">
    <source>
        <dbReference type="PROSITE" id="PS51352"/>
    </source>
</evidence>
<dbReference type="HOGENOM" id="CLU_675748_0_0_0"/>
<dbReference type="SUPFAM" id="SSF52833">
    <property type="entry name" value="Thioredoxin-like"/>
    <property type="match status" value="1"/>
</dbReference>
<keyword evidence="3" id="KW-0479">Metal-binding</keyword>
<dbReference type="InterPro" id="IPR042230">
    <property type="entry name" value="CusF_sf"/>
</dbReference>
<feature type="binding site" evidence="3">
    <location>
        <position position="327"/>
    </location>
    <ligand>
        <name>Cu cation</name>
        <dbReference type="ChEBI" id="CHEBI:23378"/>
    </ligand>
</feature>
<dbReference type="eggNOG" id="COG1999">
    <property type="taxonomic scope" value="Bacteria"/>
</dbReference>
<dbReference type="PANTHER" id="PTHR12151">
    <property type="entry name" value="ELECTRON TRANSPORT PROTIN SCO1/SENC FAMILY MEMBER"/>
    <property type="match status" value="1"/>
</dbReference>
<dbReference type="AlphaFoldDB" id="E8R0R9"/>
<sequence length="407" mass="44517">MSASPTEIELPTYRQRFGESHPTRLGWRWVVWPALGVCCLAGCDPTSRPTSRQVVPDPPSAPAPASPSTSGSSSAAAFNVNLPPRDGEARYPITGVVRQVDRERGKIVARHDAIPGFMDVMTMPFELTNPEELDEVRPNDEFEAELVVIYKNGQVADYRLEGFVVTRFAPNTLTVSTKEGQLRVNQPAEEPPPPPSLLQVGEEAPEFVVTTQEGETLKLSDLRGNAVALTFIYTRCPLPNYCPKMNFRFREVAKLLEAAPKRAERIRLLSVSFDPARDDPATLAAFAKSIGARPPLWTFAVADHAELARVAPRFGLIYGPGRDEVIHNLCTVILDPQGRVVRLDVGSENDDRTATQMLGDLTRALRADNRHPPAIHGGEAGDTNAKASREEPLAHPEQPLDPSKAGS</sequence>
<feature type="domain" description="Thioredoxin" evidence="6">
    <location>
        <begin position="198"/>
        <end position="366"/>
    </location>
</feature>
<evidence type="ECO:0000256" key="1">
    <source>
        <dbReference type="ARBA" id="ARBA00010996"/>
    </source>
</evidence>
<dbReference type="RefSeq" id="WP_013563543.1">
    <property type="nucleotide sequence ID" value="NC_014962.1"/>
</dbReference>
<dbReference type="OrthoDB" id="9811998at2"/>
<dbReference type="eggNOG" id="COG5569">
    <property type="taxonomic scope" value="Bacteria"/>
</dbReference>
<dbReference type="GO" id="GO:0046872">
    <property type="term" value="F:metal ion binding"/>
    <property type="evidence" value="ECO:0007669"/>
    <property type="project" value="UniProtKB-KW"/>
</dbReference>
<dbReference type="Pfam" id="PF11604">
    <property type="entry name" value="CusF_Ec"/>
    <property type="match status" value="1"/>
</dbReference>
<dbReference type="PROSITE" id="PS51352">
    <property type="entry name" value="THIOREDOXIN_2"/>
    <property type="match status" value="1"/>
</dbReference>
<dbReference type="EMBL" id="CP002353">
    <property type="protein sequence ID" value="ADV61254.1"/>
    <property type="molecule type" value="Genomic_DNA"/>
</dbReference>